<accession>A0A9X4RLL5</accession>
<organism evidence="2 3">
    <name type="scientific">Thiovibrio frasassiensis</name>
    <dbReference type="NCBI Taxonomy" id="2984131"/>
    <lineage>
        <taxon>Bacteria</taxon>
        <taxon>Pseudomonadati</taxon>
        <taxon>Thermodesulfobacteriota</taxon>
        <taxon>Desulfobulbia</taxon>
        <taxon>Desulfobulbales</taxon>
        <taxon>Thiovibrionaceae</taxon>
        <taxon>Thiovibrio</taxon>
    </lineage>
</organism>
<dbReference type="RefSeq" id="WP_307633226.1">
    <property type="nucleotide sequence ID" value="NZ_JAPHEH010000001.1"/>
</dbReference>
<dbReference type="InterPro" id="IPR050229">
    <property type="entry name" value="GlpE_sulfurtransferase"/>
</dbReference>
<dbReference type="SUPFAM" id="SSF52821">
    <property type="entry name" value="Rhodanese/Cell cycle control phosphatase"/>
    <property type="match status" value="3"/>
</dbReference>
<feature type="domain" description="Rhodanese" evidence="1">
    <location>
        <begin position="159"/>
        <end position="242"/>
    </location>
</feature>
<evidence type="ECO:0000313" key="3">
    <source>
        <dbReference type="Proteomes" id="UP001154240"/>
    </source>
</evidence>
<reference evidence="2" key="1">
    <citation type="journal article" date="2022" name="bioRxiv">
        <title>Thiovibrio frasassiensisgen. nov., sp. nov., an autotrophic, elemental sulfur disproportionating bacterium isolated from sulfidic karst sediment, and proposal of Thiovibrionaceae fam. nov.</title>
        <authorList>
            <person name="Aronson H."/>
            <person name="Thomas C."/>
            <person name="Bhattacharyya M."/>
            <person name="Eckstein S."/>
            <person name="Jensen S."/>
            <person name="Barco R."/>
            <person name="Macalady J."/>
            <person name="Amend J."/>
        </authorList>
    </citation>
    <scope>NUCLEOTIDE SEQUENCE</scope>
    <source>
        <strain evidence="2">RS19-109</strain>
    </source>
</reference>
<proteinExistence type="predicted"/>
<name>A0A9X4RLL5_9BACT</name>
<evidence type="ECO:0000313" key="2">
    <source>
        <dbReference type="EMBL" id="MDG4476256.1"/>
    </source>
</evidence>
<dbReference type="Gene3D" id="3.40.250.10">
    <property type="entry name" value="Rhodanese-like domain"/>
    <property type="match status" value="2"/>
</dbReference>
<comment type="caution">
    <text evidence="2">The sequence shown here is derived from an EMBL/GenBank/DDBJ whole genome shotgun (WGS) entry which is preliminary data.</text>
</comment>
<dbReference type="EMBL" id="JAPHEH010000001">
    <property type="protein sequence ID" value="MDG4476256.1"/>
    <property type="molecule type" value="Genomic_DNA"/>
</dbReference>
<dbReference type="PROSITE" id="PS50206">
    <property type="entry name" value="RHODANESE_3"/>
    <property type="match status" value="3"/>
</dbReference>
<feature type="domain" description="Rhodanese" evidence="1">
    <location>
        <begin position="2"/>
        <end position="36"/>
    </location>
</feature>
<evidence type="ECO:0000259" key="1">
    <source>
        <dbReference type="PROSITE" id="PS50206"/>
    </source>
</evidence>
<dbReference type="PANTHER" id="PTHR43031:SF16">
    <property type="entry name" value="OXIDOREDUCTASE"/>
    <property type="match status" value="1"/>
</dbReference>
<gene>
    <name evidence="2" type="ORF">OLX77_08820</name>
</gene>
<dbReference type="SMART" id="SM00450">
    <property type="entry name" value="RHOD"/>
    <property type="match status" value="2"/>
</dbReference>
<dbReference type="PANTHER" id="PTHR43031">
    <property type="entry name" value="FAD-DEPENDENT OXIDOREDUCTASE"/>
    <property type="match status" value="1"/>
</dbReference>
<dbReference type="Pfam" id="PF00581">
    <property type="entry name" value="Rhodanese"/>
    <property type="match status" value="2"/>
</dbReference>
<sequence>MSPHSAGLAKKMGYTNVHVMLEGIPGWKKAGKSVTASEKFVQTGNIVLVDLRTKEEYEAGHIPRAHSIPMASLAAQEDNLPLKAPIVVYANSFVEAQKGYNMIKKWGAKTVSIWPGGDKSWTASGKKLASGPTPGAIKWVRQMGKGEVGVAEFKKAMDGTTNQVILDVRTKDEVQTGAFKNSIAIPLDQIEKRVGELPKGKEMLIHCTTGARAEMAKNALDKAGLKSRFLIADVECEQGKCEISE</sequence>
<dbReference type="CDD" id="cd00158">
    <property type="entry name" value="RHOD"/>
    <property type="match status" value="1"/>
</dbReference>
<keyword evidence="3" id="KW-1185">Reference proteome</keyword>
<dbReference type="InterPro" id="IPR036873">
    <property type="entry name" value="Rhodanese-like_dom_sf"/>
</dbReference>
<reference evidence="2" key="2">
    <citation type="submission" date="2022-10" db="EMBL/GenBank/DDBJ databases">
        <authorList>
            <person name="Aronson H.S."/>
        </authorList>
    </citation>
    <scope>NUCLEOTIDE SEQUENCE</scope>
    <source>
        <strain evidence="2">RS19-109</strain>
    </source>
</reference>
<protein>
    <submittedName>
        <fullName evidence="2">Rhodanese-like domain-containing protein</fullName>
    </submittedName>
</protein>
<dbReference type="AlphaFoldDB" id="A0A9X4RLL5"/>
<dbReference type="Proteomes" id="UP001154240">
    <property type="component" value="Unassembled WGS sequence"/>
</dbReference>
<dbReference type="InterPro" id="IPR001763">
    <property type="entry name" value="Rhodanese-like_dom"/>
</dbReference>
<feature type="domain" description="Rhodanese" evidence="1">
    <location>
        <begin position="42"/>
        <end position="130"/>
    </location>
</feature>